<dbReference type="GO" id="GO:0008270">
    <property type="term" value="F:zinc ion binding"/>
    <property type="evidence" value="ECO:0007669"/>
    <property type="project" value="UniProtKB-KW"/>
</dbReference>
<protein>
    <recommendedName>
        <fullName evidence="2">SWIM-type domain-containing protein</fullName>
    </recommendedName>
</protein>
<dbReference type="EMBL" id="CADCWE010000099">
    <property type="protein sequence ID" value="CAA9538179.1"/>
    <property type="molecule type" value="Genomic_DNA"/>
</dbReference>
<organism evidence="3">
    <name type="scientific">uncultured Thermomicrobiales bacterium</name>
    <dbReference type="NCBI Taxonomy" id="1645740"/>
    <lineage>
        <taxon>Bacteria</taxon>
        <taxon>Pseudomonadati</taxon>
        <taxon>Thermomicrobiota</taxon>
        <taxon>Thermomicrobia</taxon>
        <taxon>Thermomicrobiales</taxon>
        <taxon>environmental samples</taxon>
    </lineage>
</organism>
<gene>
    <name evidence="3" type="ORF">AVDCRST_MAG73-1625</name>
</gene>
<dbReference type="AlphaFoldDB" id="A0A6J4U4T0"/>
<proteinExistence type="predicted"/>
<keyword evidence="1" id="KW-0862">Zinc</keyword>
<name>A0A6J4U4T0_9BACT</name>
<accession>A0A6J4U4T0</accession>
<evidence type="ECO:0000313" key="3">
    <source>
        <dbReference type="EMBL" id="CAA9538179.1"/>
    </source>
</evidence>
<sequence length="174" mass="19269">MVNSFPNRFSIIGQAAFVDTRSRAHEPPSPRNRFPRASTGCASIAVLVCFWGFTARIRSSFAAATRHRIVGTDTNGYGRQHRMNSSMIGKIEKAHRYAHEPERIRFSSFEATFRGGHDDYVVHLNNGEWRCSCHTFESHVVGTCSHIMAMQQILGASLADDAKYYGAEATAAAG</sequence>
<dbReference type="PROSITE" id="PS50966">
    <property type="entry name" value="ZF_SWIM"/>
    <property type="match status" value="1"/>
</dbReference>
<dbReference type="InterPro" id="IPR007527">
    <property type="entry name" value="Znf_SWIM"/>
</dbReference>
<keyword evidence="1" id="KW-0479">Metal-binding</keyword>
<evidence type="ECO:0000259" key="2">
    <source>
        <dbReference type="PROSITE" id="PS50966"/>
    </source>
</evidence>
<evidence type="ECO:0000256" key="1">
    <source>
        <dbReference type="PROSITE-ProRule" id="PRU00325"/>
    </source>
</evidence>
<reference evidence="3" key="1">
    <citation type="submission" date="2020-02" db="EMBL/GenBank/DDBJ databases">
        <authorList>
            <person name="Meier V. D."/>
        </authorList>
    </citation>
    <scope>NUCLEOTIDE SEQUENCE</scope>
    <source>
        <strain evidence="3">AVDCRST_MAG73</strain>
    </source>
</reference>
<keyword evidence="1" id="KW-0863">Zinc-finger</keyword>
<feature type="domain" description="SWIM-type" evidence="2">
    <location>
        <begin position="120"/>
        <end position="155"/>
    </location>
</feature>